<name>A0A6A6A4J3_9PLEO</name>
<evidence type="ECO:0000256" key="2">
    <source>
        <dbReference type="ARBA" id="ARBA00023026"/>
    </source>
</evidence>
<proteinExistence type="predicted"/>
<feature type="compositionally biased region" description="Low complexity" evidence="3">
    <location>
        <begin position="341"/>
        <end position="353"/>
    </location>
</feature>
<evidence type="ECO:0000313" key="6">
    <source>
        <dbReference type="EMBL" id="KAF2126083.1"/>
    </source>
</evidence>
<feature type="chain" id="PRO_5025565490" evidence="4">
    <location>
        <begin position="19"/>
        <end position="1262"/>
    </location>
</feature>
<evidence type="ECO:0000259" key="5">
    <source>
        <dbReference type="PROSITE" id="PS51782"/>
    </source>
</evidence>
<dbReference type="Pfam" id="PF01476">
    <property type="entry name" value="LysM"/>
    <property type="match status" value="4"/>
</dbReference>
<accession>A0A6A6A4J3</accession>
<keyword evidence="1" id="KW-0147">Chitin-binding</keyword>
<sequence length="1262" mass="140329">MAFQWLLPLTLVFRAAHALPFFTNGTIPTNLTTTCANALLTDVIQCPPTAARFMNGFYYPPATLEKACTSACSTALEQYETQVRTACVGQTWAGYDDENDAPLDMIPNLMRYNWDLACIQDSGRWCNVVAAAAAVQADPGQSPVGWDSTPPTDVQFSGPCDLCFIKNLQKQAGSPYYYGPQLQSSSIYQSKTSSCGVAGYPLTTSTLPWSLPQAATPTPSSCAGKKYTVASGDDCYKVSKTNGIGTAWLLSDNNLAAYCSEFPTSGELCIQNTCEIYTVNTTDTCESMAKSNNITIAQLKAWNPIINAGCHNLYKMNETSICVSNPGEAYVTPPASPPLAPSTATSAAPVPTNAKDESNRNCGSWYNVEEGDYCNLVTMRYGLSLEDFVFLNPSLNSNCTNLLLDISYCVAPVGDINDYSGRPGYHTPGATGLPFTKVTFAPASTTWTPQITRVPFASGTRDDCYRYFDGSRMQTDISGTNFRHQCDLAASVYDVSLEEILLWNPDLGTDVNTTSCSFKEGVRYCGRFYVDQPPTPVEGPEFSFPLREGYDVNCTDFADVPKDFTCSDVLDVFELTIAQFYRMNPAVGPDCSNLWTEQAYCMASPNTPAPSPSTSILSVAPSSTSMLGPSAPTHTGQPANCVKWHTVVDGDNCASVADEYFITLEQFFAWNPAVSSDCTTNFWKDQAYCVGTSDSISISRSAQPTPTPTSGLVVPTPNQPNNVVSDCNKVAQALEGDYCYLFAERNGITTTQLYAWNRVLENGDACGSSFWKDYWTFFGVLNTAMEKLPQELINKIVLYLERYPNQPQVPIIEQQSREPSKLPPYAMISSHWREAVEFVTFHRLLIKSDELSQLRAIVTGNRRKYLTKLRFIILIPEYSEEQCGRVESKEEQQSNNECFTQIIVDLFSTLRQWEDAGLLCGLRLQLEHVHSPIDLRDRNQIRLEIAQGKRDRDIFEKRWEDSYLDLSESNKIPTLSNLTYLNVQGSLVRKLAPAVGPRLAAFLPNVTSLFWNFGEGGDHLINVENRTTFAKMLEQTKLQQRSVAEIDFHSETPSDQRLAVPSRIPPGALYDPFSASLRVFSQNLTSLALRGYFDSTLFWPSSHETCSTPTWPFLKTLKVFFNMATPSGDWYFDGSTASSDEQFREHGNPKTLDPFLTAFAKAVQRMPVLTHFVLETELGYDTGFWDISYHAPGQRAETGDESEDDVGVRRVYYTVGELWRPDYFIAEAFRGIGREIHGSELIERFLEPRSWTLDCSMFSFLC</sequence>
<dbReference type="Gene3D" id="3.10.350.10">
    <property type="entry name" value="LysM domain"/>
    <property type="match status" value="5"/>
</dbReference>
<dbReference type="InterPro" id="IPR018392">
    <property type="entry name" value="LysM"/>
</dbReference>
<dbReference type="SMART" id="SM00257">
    <property type="entry name" value="LysM"/>
    <property type="match status" value="4"/>
</dbReference>
<dbReference type="InterPro" id="IPR052210">
    <property type="entry name" value="LysM1-like"/>
</dbReference>
<keyword evidence="2" id="KW-0843">Virulence</keyword>
<dbReference type="PROSITE" id="PS51782">
    <property type="entry name" value="LYSM"/>
    <property type="match status" value="4"/>
</dbReference>
<evidence type="ECO:0000256" key="4">
    <source>
        <dbReference type="SAM" id="SignalP"/>
    </source>
</evidence>
<dbReference type="EMBL" id="ML977514">
    <property type="protein sequence ID" value="KAF2126083.1"/>
    <property type="molecule type" value="Genomic_DNA"/>
</dbReference>
<evidence type="ECO:0000313" key="7">
    <source>
        <dbReference type="Proteomes" id="UP000799771"/>
    </source>
</evidence>
<feature type="domain" description="LysM" evidence="5">
    <location>
        <begin position="225"/>
        <end position="270"/>
    </location>
</feature>
<feature type="domain" description="LysM" evidence="5">
    <location>
        <begin position="643"/>
        <end position="690"/>
    </location>
</feature>
<reference evidence="6" key="1">
    <citation type="journal article" date="2020" name="Stud. Mycol.">
        <title>101 Dothideomycetes genomes: a test case for predicting lifestyles and emergence of pathogens.</title>
        <authorList>
            <person name="Haridas S."/>
            <person name="Albert R."/>
            <person name="Binder M."/>
            <person name="Bloem J."/>
            <person name="Labutti K."/>
            <person name="Salamov A."/>
            <person name="Andreopoulos B."/>
            <person name="Baker S."/>
            <person name="Barry K."/>
            <person name="Bills G."/>
            <person name="Bluhm B."/>
            <person name="Cannon C."/>
            <person name="Castanera R."/>
            <person name="Culley D."/>
            <person name="Daum C."/>
            <person name="Ezra D."/>
            <person name="Gonzalez J."/>
            <person name="Henrissat B."/>
            <person name="Kuo A."/>
            <person name="Liang C."/>
            <person name="Lipzen A."/>
            <person name="Lutzoni F."/>
            <person name="Magnuson J."/>
            <person name="Mondo S."/>
            <person name="Nolan M."/>
            <person name="Ohm R."/>
            <person name="Pangilinan J."/>
            <person name="Park H.-J."/>
            <person name="Ramirez L."/>
            <person name="Alfaro M."/>
            <person name="Sun H."/>
            <person name="Tritt A."/>
            <person name="Yoshinaga Y."/>
            <person name="Zwiers L.-H."/>
            <person name="Turgeon B."/>
            <person name="Goodwin S."/>
            <person name="Spatafora J."/>
            <person name="Crous P."/>
            <person name="Grigoriev I."/>
        </authorList>
    </citation>
    <scope>NUCLEOTIDE SEQUENCE</scope>
    <source>
        <strain evidence="6">CBS 119687</strain>
    </source>
</reference>
<keyword evidence="4" id="KW-0732">Signal</keyword>
<evidence type="ECO:0000256" key="1">
    <source>
        <dbReference type="ARBA" id="ARBA00022669"/>
    </source>
</evidence>
<dbReference type="InterPro" id="IPR036779">
    <property type="entry name" value="LysM_dom_sf"/>
</dbReference>
<gene>
    <name evidence="6" type="ORF">P153DRAFT_425286</name>
</gene>
<protein>
    <submittedName>
        <fullName evidence="6">Carbohydrate-binding module family 50 protein</fullName>
    </submittedName>
</protein>
<evidence type="ECO:0000256" key="3">
    <source>
        <dbReference type="SAM" id="MobiDB-lite"/>
    </source>
</evidence>
<feature type="domain" description="LysM" evidence="5">
    <location>
        <begin position="275"/>
        <end position="321"/>
    </location>
</feature>
<dbReference type="CDD" id="cd00118">
    <property type="entry name" value="LysM"/>
    <property type="match status" value="5"/>
</dbReference>
<dbReference type="GO" id="GO:0008061">
    <property type="term" value="F:chitin binding"/>
    <property type="evidence" value="ECO:0007669"/>
    <property type="project" value="UniProtKB-KW"/>
</dbReference>
<feature type="region of interest" description="Disordered" evidence="3">
    <location>
        <begin position="333"/>
        <end position="355"/>
    </location>
</feature>
<dbReference type="PANTHER" id="PTHR34997:SF1">
    <property type="entry name" value="PEPTIDOGLYCAN-BINDING LYSIN DOMAIN"/>
    <property type="match status" value="1"/>
</dbReference>
<feature type="domain" description="LysM" evidence="5">
    <location>
        <begin position="364"/>
        <end position="410"/>
    </location>
</feature>
<dbReference type="PANTHER" id="PTHR34997">
    <property type="entry name" value="AM15"/>
    <property type="match status" value="1"/>
</dbReference>
<feature type="signal peptide" evidence="4">
    <location>
        <begin position="1"/>
        <end position="18"/>
    </location>
</feature>
<dbReference type="OrthoDB" id="5985073at2759"/>
<organism evidence="6 7">
    <name type="scientific">Dothidotthia symphoricarpi CBS 119687</name>
    <dbReference type="NCBI Taxonomy" id="1392245"/>
    <lineage>
        <taxon>Eukaryota</taxon>
        <taxon>Fungi</taxon>
        <taxon>Dikarya</taxon>
        <taxon>Ascomycota</taxon>
        <taxon>Pezizomycotina</taxon>
        <taxon>Dothideomycetes</taxon>
        <taxon>Pleosporomycetidae</taxon>
        <taxon>Pleosporales</taxon>
        <taxon>Dothidotthiaceae</taxon>
        <taxon>Dothidotthia</taxon>
    </lineage>
</organism>
<dbReference type="Proteomes" id="UP000799771">
    <property type="component" value="Unassembled WGS sequence"/>
</dbReference>
<dbReference type="GeneID" id="54412967"/>
<dbReference type="RefSeq" id="XP_033520475.1">
    <property type="nucleotide sequence ID" value="XM_033672535.1"/>
</dbReference>
<dbReference type="AlphaFoldDB" id="A0A6A6A4J3"/>
<dbReference type="SUPFAM" id="SSF54106">
    <property type="entry name" value="LysM domain"/>
    <property type="match status" value="2"/>
</dbReference>
<keyword evidence="7" id="KW-1185">Reference proteome</keyword>